<dbReference type="InterPro" id="IPR014710">
    <property type="entry name" value="RmlC-like_jellyroll"/>
</dbReference>
<sequence>MKITRNIKPEVVEDRGNITRILDVEEPLHSVLYVTSKAGSTRSNHYHKEDTHYCYIISGKAQWHERAVDGGQIEKEILNAGDMVETPPMTIHAVKFLEDTVFLAFSTQPRNQEHYEDDTVRVKLIE</sequence>
<proteinExistence type="predicted"/>
<organism evidence="2 3">
    <name type="scientific">Candidatus Doudnabacteria bacterium RIFCSPHIGHO2_01_FULL_46_14</name>
    <dbReference type="NCBI Taxonomy" id="1817824"/>
    <lineage>
        <taxon>Bacteria</taxon>
        <taxon>Candidatus Doudnaibacteriota</taxon>
    </lineage>
</organism>
<protein>
    <recommendedName>
        <fullName evidence="1">Capsular polysaccharide assembling protein CapF C-terminal domain-containing protein</fullName>
    </recommendedName>
</protein>
<dbReference type="InterPro" id="IPR029303">
    <property type="entry name" value="CapF_C"/>
</dbReference>
<accession>A0A1F5NKC4</accession>
<dbReference type="Proteomes" id="UP000176864">
    <property type="component" value="Unassembled WGS sequence"/>
</dbReference>
<dbReference type="AlphaFoldDB" id="A0A1F5NKC4"/>
<evidence type="ECO:0000259" key="1">
    <source>
        <dbReference type="Pfam" id="PF14667"/>
    </source>
</evidence>
<evidence type="ECO:0000313" key="2">
    <source>
        <dbReference type="EMBL" id="OGE78147.1"/>
    </source>
</evidence>
<dbReference type="InterPro" id="IPR011051">
    <property type="entry name" value="RmlC_Cupin_sf"/>
</dbReference>
<dbReference type="STRING" id="1817824.A2751_03220"/>
<gene>
    <name evidence="2" type="ORF">A2751_03220</name>
</gene>
<dbReference type="Gene3D" id="2.60.120.10">
    <property type="entry name" value="Jelly Rolls"/>
    <property type="match status" value="1"/>
</dbReference>
<name>A0A1F5NKC4_9BACT</name>
<evidence type="ECO:0000313" key="3">
    <source>
        <dbReference type="Proteomes" id="UP000176864"/>
    </source>
</evidence>
<feature type="domain" description="Capsular polysaccharide assembling protein CapF C-terminal" evidence="1">
    <location>
        <begin position="13"/>
        <end position="101"/>
    </location>
</feature>
<dbReference type="EMBL" id="MFEK01000014">
    <property type="protein sequence ID" value="OGE78147.1"/>
    <property type="molecule type" value="Genomic_DNA"/>
</dbReference>
<dbReference type="SUPFAM" id="SSF51182">
    <property type="entry name" value="RmlC-like cupins"/>
    <property type="match status" value="1"/>
</dbReference>
<dbReference type="Pfam" id="PF14667">
    <property type="entry name" value="Polysacc_synt_C"/>
    <property type="match status" value="1"/>
</dbReference>
<comment type="caution">
    <text evidence="2">The sequence shown here is derived from an EMBL/GenBank/DDBJ whole genome shotgun (WGS) entry which is preliminary data.</text>
</comment>
<reference evidence="2 3" key="1">
    <citation type="journal article" date="2016" name="Nat. Commun.">
        <title>Thousands of microbial genomes shed light on interconnected biogeochemical processes in an aquifer system.</title>
        <authorList>
            <person name="Anantharaman K."/>
            <person name="Brown C.T."/>
            <person name="Hug L.A."/>
            <person name="Sharon I."/>
            <person name="Castelle C.J."/>
            <person name="Probst A.J."/>
            <person name="Thomas B.C."/>
            <person name="Singh A."/>
            <person name="Wilkins M.J."/>
            <person name="Karaoz U."/>
            <person name="Brodie E.L."/>
            <person name="Williams K.H."/>
            <person name="Hubbard S.S."/>
            <person name="Banfield J.F."/>
        </authorList>
    </citation>
    <scope>NUCLEOTIDE SEQUENCE [LARGE SCALE GENOMIC DNA]</scope>
</reference>